<organism evidence="3 4">
    <name type="scientific">Aphidius gifuensis</name>
    <name type="common">Parasitoid wasp</name>
    <dbReference type="NCBI Taxonomy" id="684658"/>
    <lineage>
        <taxon>Eukaryota</taxon>
        <taxon>Metazoa</taxon>
        <taxon>Ecdysozoa</taxon>
        <taxon>Arthropoda</taxon>
        <taxon>Hexapoda</taxon>
        <taxon>Insecta</taxon>
        <taxon>Pterygota</taxon>
        <taxon>Neoptera</taxon>
        <taxon>Endopterygota</taxon>
        <taxon>Hymenoptera</taxon>
        <taxon>Apocrita</taxon>
        <taxon>Ichneumonoidea</taxon>
        <taxon>Braconidae</taxon>
        <taxon>Aphidiinae</taxon>
        <taxon>Aphidius</taxon>
    </lineage>
</organism>
<dbReference type="GO" id="GO:0045202">
    <property type="term" value="C:synapse"/>
    <property type="evidence" value="ECO:0007669"/>
    <property type="project" value="GOC"/>
</dbReference>
<feature type="region of interest" description="Disordered" evidence="2">
    <location>
        <begin position="1"/>
        <end position="72"/>
    </location>
</feature>
<dbReference type="InterPro" id="IPR033545">
    <property type="entry name" value="CEP89"/>
</dbReference>
<feature type="compositionally biased region" description="Polar residues" evidence="2">
    <location>
        <begin position="55"/>
        <end position="70"/>
    </location>
</feature>
<accession>A0A835CRR5</accession>
<reference evidence="3 4" key="1">
    <citation type="submission" date="2020-08" db="EMBL/GenBank/DDBJ databases">
        <title>Aphidius gifuensis genome sequencing and assembly.</title>
        <authorList>
            <person name="Du Z."/>
        </authorList>
    </citation>
    <scope>NUCLEOTIDE SEQUENCE [LARGE SCALE GENOMIC DNA]</scope>
    <source>
        <strain evidence="3">YNYX2018</strain>
        <tissue evidence="3">Adults</tissue>
    </source>
</reference>
<feature type="coiled-coil region" evidence="1">
    <location>
        <begin position="105"/>
        <end position="311"/>
    </location>
</feature>
<feature type="coiled-coil region" evidence="1">
    <location>
        <begin position="547"/>
        <end position="599"/>
    </location>
</feature>
<feature type="coiled-coil region" evidence="1">
    <location>
        <begin position="365"/>
        <end position="472"/>
    </location>
</feature>
<feature type="compositionally biased region" description="Basic residues" evidence="2">
    <location>
        <begin position="38"/>
        <end position="51"/>
    </location>
</feature>
<dbReference type="GO" id="GO:0060271">
    <property type="term" value="P:cilium assembly"/>
    <property type="evidence" value="ECO:0007669"/>
    <property type="project" value="InterPro"/>
</dbReference>
<protein>
    <submittedName>
        <fullName evidence="3">Uncharacterized protein</fullName>
    </submittedName>
</protein>
<dbReference type="PANTHER" id="PTHR36170:SF1">
    <property type="entry name" value="CENTROSOMAL PROTEIN OF 89 KDA"/>
    <property type="match status" value="1"/>
</dbReference>
<dbReference type="PANTHER" id="PTHR36170">
    <property type="entry name" value="CENTROSOMAL PROTEIN OF 89 KDA"/>
    <property type="match status" value="1"/>
</dbReference>
<dbReference type="GO" id="GO:0007268">
    <property type="term" value="P:chemical synaptic transmission"/>
    <property type="evidence" value="ECO:0007669"/>
    <property type="project" value="InterPro"/>
</dbReference>
<proteinExistence type="predicted"/>
<keyword evidence="1" id="KW-0175">Coiled coil</keyword>
<dbReference type="GO" id="GO:0007005">
    <property type="term" value="P:mitochondrion organization"/>
    <property type="evidence" value="ECO:0007669"/>
    <property type="project" value="InterPro"/>
</dbReference>
<sequence length="633" mass="75017">MSYFYGTPITSSDSQSKKKHRRKVTTNDLELEQVHDCRQRRKHPSKTRSTKSKLFVTTNETNDETISSPKSKYKKHKEVDKLLTDNEKLISKLETTPESGFIEELSEKENKLIKYRNRCSKLEKSYQENESEKVKLEKQLAKRENDFIELNFHYEELVKLVKSFEQEKSTHLIELKKLKTENLQLNEDVSLLKVLIYKLNVEIERYQDKLRQINQQIDVDDKNVNQATENKKVFESWGNVNSHVLAPLLDAYHENIEEKENLIKQYRHEIDHFGGRCKDIVAENNEYRKKVDEYKSELEKMSTEMTMILEDANLVKEENSLLSRQQAIHQQKLHEIHSVYEKKVELMSQDNNKLHTNYMNCKTELSNIQGKYEILNEGYEKLKKNSDKTMPVSVHNQAIEECKSLFEELKNQYDTEKKKLVSQLKKYEEINPDYERQLLTLTTEKDQLKQQIKNLEKNLKHTQNKLKYFQNLISSIQVSRDSFKRQLSKTTAYCEELVIEQEKLITEKNKLMTLLEKREKENVNIQNLGDNIVQRMGTLKTQLKNVQKGAKEQLETVEKHMKCQENDVGKIKLDHHHELQRLKKLLKQKEDVIGKLQREKLTTQDNLELIWKTAKNDDTNVNDVFKNIRINNV</sequence>
<dbReference type="Proteomes" id="UP000639338">
    <property type="component" value="Unassembled WGS sequence"/>
</dbReference>
<comment type="caution">
    <text evidence="3">The sequence shown here is derived from an EMBL/GenBank/DDBJ whole genome shotgun (WGS) entry which is preliminary data.</text>
</comment>
<dbReference type="OrthoDB" id="6622877at2759"/>
<evidence type="ECO:0000313" key="3">
    <source>
        <dbReference type="EMBL" id="KAF7990500.1"/>
    </source>
</evidence>
<dbReference type="AlphaFoldDB" id="A0A835CRR5"/>
<evidence type="ECO:0000256" key="2">
    <source>
        <dbReference type="SAM" id="MobiDB-lite"/>
    </source>
</evidence>
<name>A0A835CRR5_APHGI</name>
<evidence type="ECO:0000313" key="4">
    <source>
        <dbReference type="Proteomes" id="UP000639338"/>
    </source>
</evidence>
<dbReference type="GO" id="GO:0097539">
    <property type="term" value="C:ciliary transition fiber"/>
    <property type="evidence" value="ECO:0007669"/>
    <property type="project" value="TreeGrafter"/>
</dbReference>
<gene>
    <name evidence="3" type="ORF">HCN44_000305</name>
</gene>
<dbReference type="EMBL" id="JACMRX010000004">
    <property type="protein sequence ID" value="KAF7990500.1"/>
    <property type="molecule type" value="Genomic_DNA"/>
</dbReference>
<keyword evidence="4" id="KW-1185">Reference proteome</keyword>
<evidence type="ECO:0000256" key="1">
    <source>
        <dbReference type="SAM" id="Coils"/>
    </source>
</evidence>
<dbReference type="GO" id="GO:0005814">
    <property type="term" value="C:centriole"/>
    <property type="evidence" value="ECO:0007669"/>
    <property type="project" value="InterPro"/>
</dbReference>